<dbReference type="PANTHER" id="PTHR47186:SF3">
    <property type="entry name" value="OS09G0267800 PROTEIN"/>
    <property type="match status" value="1"/>
</dbReference>
<dbReference type="Pfam" id="PF25019">
    <property type="entry name" value="LRR_R13L1-DRL21"/>
    <property type="match status" value="1"/>
</dbReference>
<dbReference type="SUPFAM" id="SSF52058">
    <property type="entry name" value="L domain-like"/>
    <property type="match status" value="2"/>
</dbReference>
<gene>
    <name evidence="3" type="primary">LOC120282862</name>
</gene>
<dbReference type="RefSeq" id="XP_039145631.1">
    <property type="nucleotide sequence ID" value="XM_039289697.1"/>
</dbReference>
<reference evidence="3" key="1">
    <citation type="submission" date="2025-08" db="UniProtKB">
        <authorList>
            <consortium name="RefSeq"/>
        </authorList>
    </citation>
    <scope>IDENTIFICATION</scope>
</reference>
<evidence type="ECO:0000259" key="1">
    <source>
        <dbReference type="Pfam" id="PF25019"/>
    </source>
</evidence>
<sequence>MFQDTDKFYYQHCLAYHVKREGGYQIAQLRNMNELRGGLLIEGLENINNMEEAMKAKLKKKHHIKHLHLRWTDKVDGCKHDVGEQVLEALQPHPNLNYLTIEGYMGSISPSWLMTLALQNLQSIFLDKCRNWARLPSALGLLPSLKKLILVDIDNITIEGDDFMIEMFPSLELLELRKAIVSFEGMSSLLSSSSSSLTTQGRRKLFPCLQQLIVEECDGVNGLPWSMLSALGKLEIIASHGLQGQMPRCFQNLISLSELYIQELKIETSAIGTQQQQGLLPNLRKIDIACCENISFMQGLLLGVPSLEKLTIYRCSPVSLPALGHLSFLTDISLEEVEVRVEEDLTPAFPSLCTLHLMKASVLFQNLSSSVTTQNHNCFPKLTALRIRECDQVNGLHWPLFSALQYLFLINSPGVDHQLPGCLHGLSSLLTLDLTGAKIKALSVEVMVTLHALQYLHLQNCNELISMDGLQALPSLKQLFIVACPKFRSWCTEEKTEHGISLPNLHQMYIHSCEGLESLPAWLPHFPSLESLHILNCPKFHSLPEGGLPSSLLKLDIIECDQGLMERCLQEGSLEWLMIQQIPGRNYIY</sequence>
<proteinExistence type="predicted"/>
<accession>A0AB40CZT5</accession>
<dbReference type="SUPFAM" id="SSF52047">
    <property type="entry name" value="RNI-like"/>
    <property type="match status" value="1"/>
</dbReference>
<dbReference type="AlphaFoldDB" id="A0AB40CZT5"/>
<dbReference type="GeneID" id="120282862"/>
<organism evidence="2 3">
    <name type="scientific">Dioscorea cayennensis subsp. rotundata</name>
    <name type="common">White Guinea yam</name>
    <name type="synonym">Dioscorea rotundata</name>
    <dbReference type="NCBI Taxonomy" id="55577"/>
    <lineage>
        <taxon>Eukaryota</taxon>
        <taxon>Viridiplantae</taxon>
        <taxon>Streptophyta</taxon>
        <taxon>Embryophyta</taxon>
        <taxon>Tracheophyta</taxon>
        <taxon>Spermatophyta</taxon>
        <taxon>Magnoliopsida</taxon>
        <taxon>Liliopsida</taxon>
        <taxon>Dioscoreales</taxon>
        <taxon>Dioscoreaceae</taxon>
        <taxon>Dioscorea</taxon>
    </lineage>
</organism>
<protein>
    <submittedName>
        <fullName evidence="3">Disease resistance protein At3g14460</fullName>
    </submittedName>
</protein>
<name>A0AB40CZT5_DIOCR</name>
<dbReference type="InterPro" id="IPR032675">
    <property type="entry name" value="LRR_dom_sf"/>
</dbReference>
<dbReference type="Gene3D" id="3.80.10.10">
    <property type="entry name" value="Ribonuclease Inhibitor"/>
    <property type="match status" value="2"/>
</dbReference>
<evidence type="ECO:0000313" key="3">
    <source>
        <dbReference type="RefSeq" id="XP_039145631.1"/>
    </source>
</evidence>
<feature type="domain" description="R13L1/DRL21-like LRR repeat region" evidence="1">
    <location>
        <begin position="26"/>
        <end position="151"/>
    </location>
</feature>
<dbReference type="InterPro" id="IPR056789">
    <property type="entry name" value="LRR_R13L1-DRL21"/>
</dbReference>
<dbReference type="Proteomes" id="UP001515500">
    <property type="component" value="Chromosome 18"/>
</dbReference>
<evidence type="ECO:0000313" key="2">
    <source>
        <dbReference type="Proteomes" id="UP001515500"/>
    </source>
</evidence>
<dbReference type="PANTHER" id="PTHR47186">
    <property type="entry name" value="LEUCINE-RICH REPEAT-CONTAINING PROTEIN 57"/>
    <property type="match status" value="1"/>
</dbReference>
<keyword evidence="2" id="KW-1185">Reference proteome</keyword>